<evidence type="ECO:0000313" key="11">
    <source>
        <dbReference type="Proteomes" id="UP000293142"/>
    </source>
</evidence>
<dbReference type="OrthoDB" id="7933886at2"/>
<evidence type="ECO:0000259" key="9">
    <source>
        <dbReference type="PROSITE" id="PS51007"/>
    </source>
</evidence>
<dbReference type="InterPro" id="IPR012218">
    <property type="entry name" value="Cyt_c_BACSU-c550-type"/>
</dbReference>
<dbReference type="GO" id="GO:0009055">
    <property type="term" value="F:electron transfer activity"/>
    <property type="evidence" value="ECO:0007669"/>
    <property type="project" value="InterPro"/>
</dbReference>
<keyword evidence="5 7" id="KW-0408">Iron</keyword>
<dbReference type="Gene3D" id="1.10.760.10">
    <property type="entry name" value="Cytochrome c-like domain"/>
    <property type="match status" value="1"/>
</dbReference>
<name>A0A4Q9DHC2_9BACL</name>
<dbReference type="InterPro" id="IPR036909">
    <property type="entry name" value="Cyt_c-like_dom_sf"/>
</dbReference>
<dbReference type="Proteomes" id="UP000293142">
    <property type="component" value="Unassembled WGS sequence"/>
</dbReference>
<dbReference type="RefSeq" id="WP_131017429.1">
    <property type="nucleotide sequence ID" value="NZ_SIRE01000027.1"/>
</dbReference>
<dbReference type="PROSITE" id="PS51007">
    <property type="entry name" value="CYTC"/>
    <property type="match status" value="1"/>
</dbReference>
<feature type="signal peptide" evidence="8">
    <location>
        <begin position="1"/>
        <end position="23"/>
    </location>
</feature>
<reference evidence="10 11" key="1">
    <citation type="submission" date="2019-02" db="EMBL/GenBank/DDBJ databases">
        <title>Paenibacillus sp. nov., isolated from surface-sterilized tissue of Thalictrum simplex L.</title>
        <authorList>
            <person name="Tuo L."/>
        </authorList>
    </citation>
    <scope>NUCLEOTIDE SEQUENCE [LARGE SCALE GENOMIC DNA]</scope>
    <source>
        <strain evidence="10 11">N2SHLJ1</strain>
    </source>
</reference>
<dbReference type="InterPro" id="IPR051811">
    <property type="entry name" value="Cytochrome_c550/c551-like"/>
</dbReference>
<feature type="binding site" description="axial binding residue" evidence="7">
    <location>
        <position position="94"/>
    </location>
    <ligand>
        <name>heme c</name>
        <dbReference type="ChEBI" id="CHEBI:61717"/>
    </ligand>
    <ligandPart>
        <name>Fe</name>
        <dbReference type="ChEBI" id="CHEBI:18248"/>
    </ligandPart>
</feature>
<comment type="PTM">
    <text evidence="6">Binds 1 heme c group covalently per subunit.</text>
</comment>
<sequence length="120" mass="12545">MIQTAALLALTILIAAGCGGQSANKTDKFAQSGPGELLNSAPERAQEIYKTSCLSCHGNNLEGRVGPKTNLQQIGGRMNKDQITKQITNGGGGMPAFGAKLKPEDITVMTEWLSSLNAGK</sequence>
<dbReference type="EMBL" id="SIRE01000027">
    <property type="protein sequence ID" value="TBL71249.1"/>
    <property type="molecule type" value="Genomic_DNA"/>
</dbReference>
<keyword evidence="8" id="KW-0732">Signal</keyword>
<dbReference type="GO" id="GO:0020037">
    <property type="term" value="F:heme binding"/>
    <property type="evidence" value="ECO:0007669"/>
    <property type="project" value="InterPro"/>
</dbReference>
<proteinExistence type="predicted"/>
<dbReference type="Pfam" id="PF13442">
    <property type="entry name" value="Cytochrome_CBB3"/>
    <property type="match status" value="1"/>
</dbReference>
<keyword evidence="3 7" id="KW-0479">Metal-binding</keyword>
<dbReference type="PANTHER" id="PTHR37823">
    <property type="entry name" value="CYTOCHROME C-553-LIKE"/>
    <property type="match status" value="1"/>
</dbReference>
<keyword evidence="4" id="KW-0249">Electron transport</keyword>
<dbReference type="AlphaFoldDB" id="A0A4Q9DHC2"/>
<keyword evidence="2 6" id="KW-0349">Heme</keyword>
<organism evidence="10 11">
    <name type="scientific">Paenibacillus thalictri</name>
    <dbReference type="NCBI Taxonomy" id="2527873"/>
    <lineage>
        <taxon>Bacteria</taxon>
        <taxon>Bacillati</taxon>
        <taxon>Bacillota</taxon>
        <taxon>Bacilli</taxon>
        <taxon>Bacillales</taxon>
        <taxon>Paenibacillaceae</taxon>
        <taxon>Paenibacillus</taxon>
    </lineage>
</organism>
<keyword evidence="11" id="KW-1185">Reference proteome</keyword>
<evidence type="ECO:0000256" key="3">
    <source>
        <dbReference type="ARBA" id="ARBA00022723"/>
    </source>
</evidence>
<keyword evidence="1" id="KW-0813">Transport</keyword>
<protein>
    <submittedName>
        <fullName evidence="10">Cytochrome c</fullName>
    </submittedName>
</protein>
<evidence type="ECO:0000256" key="1">
    <source>
        <dbReference type="ARBA" id="ARBA00022448"/>
    </source>
</evidence>
<feature type="binding site" description="covalent" evidence="6">
    <location>
        <position position="56"/>
    </location>
    <ligand>
        <name>heme c</name>
        <dbReference type="ChEBI" id="CHEBI:61717"/>
    </ligand>
</feature>
<dbReference type="PIRSF" id="PIRSF000025">
    <property type="entry name" value="Cytc_Bsub_c550"/>
    <property type="match status" value="1"/>
</dbReference>
<comment type="caution">
    <text evidence="10">The sequence shown here is derived from an EMBL/GenBank/DDBJ whole genome shotgun (WGS) entry which is preliminary data.</text>
</comment>
<feature type="chain" id="PRO_5038797760" evidence="8">
    <location>
        <begin position="24"/>
        <end position="120"/>
    </location>
</feature>
<dbReference type="InterPro" id="IPR009056">
    <property type="entry name" value="Cyt_c-like_dom"/>
</dbReference>
<dbReference type="GO" id="GO:0005506">
    <property type="term" value="F:iron ion binding"/>
    <property type="evidence" value="ECO:0007669"/>
    <property type="project" value="InterPro"/>
</dbReference>
<evidence type="ECO:0000256" key="2">
    <source>
        <dbReference type="ARBA" id="ARBA00022617"/>
    </source>
</evidence>
<dbReference type="PANTHER" id="PTHR37823:SF4">
    <property type="entry name" value="MENAQUINOL-CYTOCHROME C REDUCTASE CYTOCHROME B_C SUBUNIT"/>
    <property type="match status" value="1"/>
</dbReference>
<evidence type="ECO:0000313" key="10">
    <source>
        <dbReference type="EMBL" id="TBL71249.1"/>
    </source>
</evidence>
<dbReference type="GO" id="GO:0016020">
    <property type="term" value="C:membrane"/>
    <property type="evidence" value="ECO:0007669"/>
    <property type="project" value="InterPro"/>
</dbReference>
<evidence type="ECO:0000256" key="8">
    <source>
        <dbReference type="SAM" id="SignalP"/>
    </source>
</evidence>
<feature type="binding site" description="covalent" evidence="6">
    <location>
        <position position="53"/>
    </location>
    <ligand>
        <name>heme c</name>
        <dbReference type="ChEBI" id="CHEBI:61717"/>
    </ligand>
</feature>
<evidence type="ECO:0000256" key="4">
    <source>
        <dbReference type="ARBA" id="ARBA00022982"/>
    </source>
</evidence>
<feature type="binding site" description="axial binding residue" evidence="7">
    <location>
        <position position="57"/>
    </location>
    <ligand>
        <name>heme c</name>
        <dbReference type="ChEBI" id="CHEBI:61717"/>
    </ligand>
    <ligandPart>
        <name>Fe</name>
        <dbReference type="ChEBI" id="CHEBI:18248"/>
    </ligandPart>
</feature>
<dbReference type="SUPFAM" id="SSF46626">
    <property type="entry name" value="Cytochrome c"/>
    <property type="match status" value="1"/>
</dbReference>
<accession>A0A4Q9DHC2</accession>
<evidence type="ECO:0000256" key="6">
    <source>
        <dbReference type="PIRSR" id="PIRSR000025-1"/>
    </source>
</evidence>
<gene>
    <name evidence="10" type="ORF">EYB31_30840</name>
</gene>
<evidence type="ECO:0000256" key="7">
    <source>
        <dbReference type="PIRSR" id="PIRSR000025-2"/>
    </source>
</evidence>
<feature type="domain" description="Cytochrome c" evidence="9">
    <location>
        <begin position="40"/>
        <end position="117"/>
    </location>
</feature>
<evidence type="ECO:0000256" key="5">
    <source>
        <dbReference type="ARBA" id="ARBA00023004"/>
    </source>
</evidence>